<keyword evidence="5" id="KW-1185">Reference proteome</keyword>
<feature type="compositionally biased region" description="Pro residues" evidence="1">
    <location>
        <begin position="220"/>
        <end position="236"/>
    </location>
</feature>
<dbReference type="Proteomes" id="UP000521922">
    <property type="component" value="Unassembled WGS sequence"/>
</dbReference>
<keyword evidence="2" id="KW-0812">Transmembrane</keyword>
<evidence type="ECO:0000256" key="1">
    <source>
        <dbReference type="SAM" id="MobiDB-lite"/>
    </source>
</evidence>
<feature type="chain" id="PRO_5030814660" description="Gram-positive cocci surface proteins LPxTG domain-containing protein" evidence="3">
    <location>
        <begin position="41"/>
        <end position="336"/>
    </location>
</feature>
<dbReference type="RefSeq" id="WP_179752484.1">
    <property type="nucleotide sequence ID" value="NZ_JACCBB010000001.1"/>
</dbReference>
<feature type="region of interest" description="Disordered" evidence="1">
    <location>
        <begin position="183"/>
        <end position="292"/>
    </location>
</feature>
<feature type="compositionally biased region" description="Basic residues" evidence="1">
    <location>
        <begin position="9"/>
        <end position="20"/>
    </location>
</feature>
<reference evidence="4 5" key="1">
    <citation type="submission" date="2020-07" db="EMBL/GenBank/DDBJ databases">
        <title>Sequencing the genomes of 1000 actinobacteria strains.</title>
        <authorList>
            <person name="Klenk H.-P."/>
        </authorList>
    </citation>
    <scope>NUCLEOTIDE SEQUENCE [LARGE SCALE GENOMIC DNA]</scope>
    <source>
        <strain evidence="4 5">DSM 7487</strain>
    </source>
</reference>
<name>A0A7Y9J1E3_9ACTN</name>
<proteinExistence type="predicted"/>
<evidence type="ECO:0008006" key="6">
    <source>
        <dbReference type="Google" id="ProtNLM"/>
    </source>
</evidence>
<sequence length="336" mass="33615">MTTHGRGTTARRTRPPRGPRARAAVLAGAVVLGGAGGAAAAAPADAAGPRSPQLRLDSQFTRHGPPTLAPGRRTHWEIGATLDGDEVGALELQVASEGTLVTRPDGLWIQVRTCDRPWLTRPARCPGTQLQLLPHQRLADVPTRTTVPVGNVSVHDSQRVLVTLDLPDDASADLQGASGRIGIGLTASGDDTAASVPTPTARPVPEVPPVPTTTADPAPTSAPPSPSLPSTPPPAATPSAPAVASSAAASTAASAGKDAGKDAGQAAVEVRPLAAAPARGGEPAGAADPGLPARLARTGAELGPALALGAGAVGGGLLLSALARYRRPSRPPRSRR</sequence>
<gene>
    <name evidence="4" type="ORF">BJ968_002585</name>
</gene>
<feature type="signal peptide" evidence="3">
    <location>
        <begin position="1"/>
        <end position="40"/>
    </location>
</feature>
<keyword evidence="2" id="KW-0472">Membrane</keyword>
<dbReference type="EMBL" id="JACCBB010000001">
    <property type="protein sequence ID" value="NYD23045.1"/>
    <property type="molecule type" value="Genomic_DNA"/>
</dbReference>
<keyword evidence="3" id="KW-0732">Signal</keyword>
<accession>A0A7Y9J1E3</accession>
<feature type="region of interest" description="Disordered" evidence="1">
    <location>
        <begin position="1"/>
        <end position="20"/>
    </location>
</feature>
<comment type="caution">
    <text evidence="4">The sequence shown here is derived from an EMBL/GenBank/DDBJ whole genome shotgun (WGS) entry which is preliminary data.</text>
</comment>
<organism evidence="4 5">
    <name type="scientific">Kineococcus aurantiacus</name>
    <dbReference type="NCBI Taxonomy" id="37633"/>
    <lineage>
        <taxon>Bacteria</taxon>
        <taxon>Bacillati</taxon>
        <taxon>Actinomycetota</taxon>
        <taxon>Actinomycetes</taxon>
        <taxon>Kineosporiales</taxon>
        <taxon>Kineosporiaceae</taxon>
        <taxon>Kineococcus</taxon>
    </lineage>
</organism>
<evidence type="ECO:0000313" key="5">
    <source>
        <dbReference type="Proteomes" id="UP000521922"/>
    </source>
</evidence>
<feature type="compositionally biased region" description="Low complexity" evidence="1">
    <location>
        <begin position="237"/>
        <end position="292"/>
    </location>
</feature>
<keyword evidence="2" id="KW-1133">Transmembrane helix</keyword>
<evidence type="ECO:0000256" key="2">
    <source>
        <dbReference type="SAM" id="Phobius"/>
    </source>
</evidence>
<feature type="compositionally biased region" description="Pro residues" evidence="1">
    <location>
        <begin position="200"/>
        <end position="211"/>
    </location>
</feature>
<protein>
    <recommendedName>
        <fullName evidence="6">Gram-positive cocci surface proteins LPxTG domain-containing protein</fullName>
    </recommendedName>
</protein>
<feature type="transmembrane region" description="Helical" evidence="2">
    <location>
        <begin position="302"/>
        <end position="325"/>
    </location>
</feature>
<evidence type="ECO:0000256" key="3">
    <source>
        <dbReference type="SAM" id="SignalP"/>
    </source>
</evidence>
<dbReference type="AlphaFoldDB" id="A0A7Y9J1E3"/>
<evidence type="ECO:0000313" key="4">
    <source>
        <dbReference type="EMBL" id="NYD23045.1"/>
    </source>
</evidence>